<dbReference type="EMBL" id="FNTH01000001">
    <property type="protein sequence ID" value="SEC85521.1"/>
    <property type="molecule type" value="Genomic_DNA"/>
</dbReference>
<gene>
    <name evidence="5" type="ORF">SAMN05444164_2930</name>
</gene>
<keyword evidence="3" id="KW-0456">Lyase</keyword>
<dbReference type="PANTHER" id="PTHR42818:SF1">
    <property type="entry name" value="SULFOPYRUVATE DECARBOXYLASE"/>
    <property type="match status" value="1"/>
</dbReference>
<evidence type="ECO:0000313" key="5">
    <source>
        <dbReference type="EMBL" id="SEC85521.1"/>
    </source>
</evidence>
<sequence>MVTNARSTRADYYRALVGSLPSRALVVTSLGNASYLWASLHHAPENFYFEDAMGLTLPLALGLALAQPDRPVIAVEGDGALLMHMGALVTIGAMNPSNLTILLIQNGVHAASGGQALTNATLDLAQLARASGIKHAVNLNAPSALAAGIASAEKRDGVGVLVLATEPDIEVVRPPISLDPVATKHRFMAAIEAPRYVPTLFGGGMLERP</sequence>
<protein>
    <submittedName>
        <fullName evidence="5">Thiamine pyrophosphate enzyme, C-terminal TPP binding domain</fullName>
    </submittedName>
</protein>
<dbReference type="PROSITE" id="PS00187">
    <property type="entry name" value="TPP_ENZYMES"/>
    <property type="match status" value="1"/>
</dbReference>
<dbReference type="AlphaFoldDB" id="A0A1H4VYM6"/>
<dbReference type="GO" id="GO:0016831">
    <property type="term" value="F:carboxy-lyase activity"/>
    <property type="evidence" value="ECO:0007669"/>
    <property type="project" value="UniProtKB-KW"/>
</dbReference>
<evidence type="ECO:0000256" key="3">
    <source>
        <dbReference type="ARBA" id="ARBA00023239"/>
    </source>
</evidence>
<dbReference type="InterPro" id="IPR029061">
    <property type="entry name" value="THDP-binding"/>
</dbReference>
<dbReference type="GO" id="GO:0000287">
    <property type="term" value="F:magnesium ion binding"/>
    <property type="evidence" value="ECO:0007669"/>
    <property type="project" value="InterPro"/>
</dbReference>
<dbReference type="GO" id="GO:0044281">
    <property type="term" value="P:small molecule metabolic process"/>
    <property type="evidence" value="ECO:0007669"/>
    <property type="project" value="UniProtKB-ARBA"/>
</dbReference>
<keyword evidence="2" id="KW-0786">Thiamine pyrophosphate</keyword>
<evidence type="ECO:0000256" key="1">
    <source>
        <dbReference type="ARBA" id="ARBA00022793"/>
    </source>
</evidence>
<organism evidence="5 6">
    <name type="scientific">Bradyrhizobium erythrophlei</name>
    <dbReference type="NCBI Taxonomy" id="1437360"/>
    <lineage>
        <taxon>Bacteria</taxon>
        <taxon>Pseudomonadati</taxon>
        <taxon>Pseudomonadota</taxon>
        <taxon>Alphaproteobacteria</taxon>
        <taxon>Hyphomicrobiales</taxon>
        <taxon>Nitrobacteraceae</taxon>
        <taxon>Bradyrhizobium</taxon>
    </lineage>
</organism>
<keyword evidence="1" id="KW-0210">Decarboxylase</keyword>
<dbReference type="Proteomes" id="UP000198992">
    <property type="component" value="Unassembled WGS sequence"/>
</dbReference>
<dbReference type="InterPro" id="IPR011766">
    <property type="entry name" value="TPP_enzyme_TPP-bd"/>
</dbReference>
<name>A0A1H4VYM6_9BRAD</name>
<evidence type="ECO:0000259" key="4">
    <source>
        <dbReference type="Pfam" id="PF02775"/>
    </source>
</evidence>
<evidence type="ECO:0000313" key="6">
    <source>
        <dbReference type="Proteomes" id="UP000198992"/>
    </source>
</evidence>
<dbReference type="Gene3D" id="3.40.50.970">
    <property type="match status" value="1"/>
</dbReference>
<dbReference type="GO" id="GO:0030976">
    <property type="term" value="F:thiamine pyrophosphate binding"/>
    <property type="evidence" value="ECO:0007669"/>
    <property type="project" value="InterPro"/>
</dbReference>
<dbReference type="InterPro" id="IPR000399">
    <property type="entry name" value="TPP-bd_CS"/>
</dbReference>
<feature type="domain" description="Thiamine pyrophosphate enzyme TPP-binding" evidence="4">
    <location>
        <begin position="50"/>
        <end position="161"/>
    </location>
</feature>
<evidence type="ECO:0000256" key="2">
    <source>
        <dbReference type="ARBA" id="ARBA00023052"/>
    </source>
</evidence>
<dbReference type="PANTHER" id="PTHR42818">
    <property type="entry name" value="SULFOPYRUVATE DECARBOXYLASE SUBUNIT ALPHA"/>
    <property type="match status" value="1"/>
</dbReference>
<dbReference type="InterPro" id="IPR051818">
    <property type="entry name" value="TPP_dependent_decarboxylase"/>
</dbReference>
<dbReference type="Pfam" id="PF02775">
    <property type="entry name" value="TPP_enzyme_C"/>
    <property type="match status" value="1"/>
</dbReference>
<proteinExistence type="predicted"/>
<dbReference type="SUPFAM" id="SSF52518">
    <property type="entry name" value="Thiamin diphosphate-binding fold (THDP-binding)"/>
    <property type="match status" value="1"/>
</dbReference>
<reference evidence="5 6" key="1">
    <citation type="submission" date="2016-10" db="EMBL/GenBank/DDBJ databases">
        <authorList>
            <person name="de Groot N.N."/>
        </authorList>
    </citation>
    <scope>NUCLEOTIDE SEQUENCE [LARGE SCALE GENOMIC DNA]</scope>
    <source>
        <strain evidence="5 6">MT12</strain>
    </source>
</reference>
<accession>A0A1H4VYM6</accession>